<dbReference type="RefSeq" id="WP_215239054.1">
    <property type="nucleotide sequence ID" value="NZ_CAJRAF010000002.1"/>
</dbReference>
<evidence type="ECO:0008006" key="3">
    <source>
        <dbReference type="Google" id="ProtNLM"/>
    </source>
</evidence>
<dbReference type="InterPro" id="IPR013785">
    <property type="entry name" value="Aldolase_TIM"/>
</dbReference>
<evidence type="ECO:0000313" key="2">
    <source>
        <dbReference type="Proteomes" id="UP000680038"/>
    </source>
</evidence>
<name>A0A916N5W3_9BACT</name>
<keyword evidence="2" id="KW-1185">Reference proteome</keyword>
<accession>A0A916N5W3</accession>
<organism evidence="1 2">
    <name type="scientific">Dyadobacter helix</name>
    <dbReference type="NCBI Taxonomy" id="2822344"/>
    <lineage>
        <taxon>Bacteria</taxon>
        <taxon>Pseudomonadati</taxon>
        <taxon>Bacteroidota</taxon>
        <taxon>Cytophagia</taxon>
        <taxon>Cytophagales</taxon>
        <taxon>Spirosomataceae</taxon>
        <taxon>Dyadobacter</taxon>
    </lineage>
</organism>
<evidence type="ECO:0000313" key="1">
    <source>
        <dbReference type="EMBL" id="CAG5000217.1"/>
    </source>
</evidence>
<sequence length="763" mass="84374">MIGSFALLLLAGILQVYGQNQNLHNISIEKNVITIQSGSLQRVIRISKSDIMTESIKVNNKPITSVGSVELALSFHQATPNQAPEGITDTARYEISQEARKANATDVLKILKGGEEVKQNVSWAKICDLKSADWSKVFSHVSSTVSEPAKGTKRLNIRVRSVENNPLNNVSVNLFYEVYQGHPAIRKWVEINNNSGQWLKIDGLTLDGAVLSEAFAHLTKLTPSERGATSSIISFGNSDHSAGVIVGSEVPSALRLIGDKGATGYASEHFEWVIGPAEKFTSEPVFIYAYDQENVKTISAVSTALDRTVERSFKQYLYEVIGLKRTNMAAFVPQWCSWSNFSSYITHENITEMADIAAKAGFRSLLLDAGWAISDKPGAWATSSTVPDPKKFPDFTKTSSHITGKGLQLGLWVSCYRNPAMAADFKNVENAFSIPLIKREGGLAMSFASAWRHYYANDIAYLRDRYGATYFKQDLTNIKFGDIAKGHESRTQKESLLRGLRALLATMDEINASSPDIVMEITHEIYWGTPGVPCDLAALKHVYAYHIPPNDYSGAGKTSQRYSSSWSYKPDSLRAKLISGCFNARKQLYAHRGLPLHSIEYYAAATVNHKGSLTTEVQQRQICSWLMGSPSVFAGDLASLSDENIRTYKDGFSLLEGLDKKYAIYENFQFSGVPAPTDTDWHWWGKLNDQGYGAVVVLRGDSGSPTRKINIPWVQTDTRYNISLGFSKKSLGAFSGRDLRKGVLEIELGTFGQEIIVIEPVNK</sequence>
<dbReference type="AlphaFoldDB" id="A0A916N5W3"/>
<dbReference type="SUPFAM" id="SSF51445">
    <property type="entry name" value="(Trans)glycosidases"/>
    <property type="match status" value="1"/>
</dbReference>
<dbReference type="InterPro" id="IPR017853">
    <property type="entry name" value="GH"/>
</dbReference>
<dbReference type="Gene3D" id="3.20.20.70">
    <property type="entry name" value="Aldolase class I"/>
    <property type="match status" value="1"/>
</dbReference>
<gene>
    <name evidence="1" type="ORF">DYBT9275_02417</name>
</gene>
<dbReference type="EMBL" id="CAJRAF010000002">
    <property type="protein sequence ID" value="CAG5000217.1"/>
    <property type="molecule type" value="Genomic_DNA"/>
</dbReference>
<proteinExistence type="predicted"/>
<protein>
    <recommendedName>
        <fullName evidence="3">Alpha-galactosidase</fullName>
    </recommendedName>
</protein>
<reference evidence="1" key="1">
    <citation type="submission" date="2021-04" db="EMBL/GenBank/DDBJ databases">
        <authorList>
            <person name="Rodrigo-Torres L."/>
            <person name="Arahal R. D."/>
            <person name="Lucena T."/>
        </authorList>
    </citation>
    <scope>NUCLEOTIDE SEQUENCE</scope>
    <source>
        <strain evidence="1">CECT 9275</strain>
    </source>
</reference>
<dbReference type="Proteomes" id="UP000680038">
    <property type="component" value="Unassembled WGS sequence"/>
</dbReference>
<comment type="caution">
    <text evidence="1">The sequence shown here is derived from an EMBL/GenBank/DDBJ whole genome shotgun (WGS) entry which is preliminary data.</text>
</comment>